<evidence type="ECO:0000256" key="1">
    <source>
        <dbReference type="ARBA" id="ARBA00004613"/>
    </source>
</evidence>
<dbReference type="SMART" id="SM00741">
    <property type="entry name" value="SapB"/>
    <property type="match status" value="8"/>
</dbReference>
<organism evidence="10 11">
    <name type="scientific">Lutzomyia longipalpis</name>
    <name type="common">Sand fly</name>
    <dbReference type="NCBI Taxonomy" id="7200"/>
    <lineage>
        <taxon>Eukaryota</taxon>
        <taxon>Metazoa</taxon>
        <taxon>Ecdysozoa</taxon>
        <taxon>Arthropoda</taxon>
        <taxon>Hexapoda</taxon>
        <taxon>Insecta</taxon>
        <taxon>Pterygota</taxon>
        <taxon>Neoptera</taxon>
        <taxon>Endopterygota</taxon>
        <taxon>Diptera</taxon>
        <taxon>Nematocera</taxon>
        <taxon>Psychodoidea</taxon>
        <taxon>Psychodidae</taxon>
        <taxon>Lutzomyia</taxon>
        <taxon>Lutzomyia</taxon>
    </lineage>
</organism>
<feature type="domain" description="Saposin A-type" evidence="9">
    <location>
        <begin position="27"/>
        <end position="67"/>
    </location>
</feature>
<feature type="domain" description="Saposin B-type" evidence="8">
    <location>
        <begin position="658"/>
        <end position="738"/>
    </location>
</feature>
<dbReference type="PROSITE" id="PS51110">
    <property type="entry name" value="SAP_A"/>
    <property type="match status" value="2"/>
</dbReference>
<evidence type="ECO:0008006" key="12">
    <source>
        <dbReference type="Google" id="ProtNLM"/>
    </source>
</evidence>
<dbReference type="EMBL" id="AJWK01012122">
    <property type="status" value="NOT_ANNOTATED_CDS"/>
    <property type="molecule type" value="Genomic_DNA"/>
</dbReference>
<feature type="domain" description="Saposin B-type" evidence="8">
    <location>
        <begin position="433"/>
        <end position="515"/>
    </location>
</feature>
<keyword evidence="5" id="KW-1015">Disulfide bond</keyword>
<dbReference type="Pfam" id="PF02199">
    <property type="entry name" value="SapA"/>
    <property type="match status" value="2"/>
</dbReference>
<proteinExistence type="predicted"/>
<dbReference type="GO" id="GO:0005576">
    <property type="term" value="C:extracellular region"/>
    <property type="evidence" value="ECO:0007669"/>
    <property type="project" value="UniProtKB-SubCell"/>
</dbReference>
<evidence type="ECO:0000256" key="3">
    <source>
        <dbReference type="ARBA" id="ARBA00022729"/>
    </source>
</evidence>
<protein>
    <recommendedName>
        <fullName evidence="12">Saposin-related protein</fullName>
    </recommendedName>
</protein>
<dbReference type="InterPro" id="IPR011001">
    <property type="entry name" value="Saposin-like"/>
</dbReference>
<dbReference type="VEuPathDB" id="VectorBase:LLONM1_000355"/>
<dbReference type="GO" id="GO:0005764">
    <property type="term" value="C:lysosome"/>
    <property type="evidence" value="ECO:0007669"/>
    <property type="project" value="InterPro"/>
</dbReference>
<dbReference type="InterPro" id="IPR008373">
    <property type="entry name" value="Saposin"/>
</dbReference>
<dbReference type="PANTHER" id="PTHR11480:SF3">
    <property type="entry name" value="BCDNA.GH08312"/>
    <property type="match status" value="1"/>
</dbReference>
<dbReference type="GO" id="GO:0006665">
    <property type="term" value="P:sphingolipid metabolic process"/>
    <property type="evidence" value="ECO:0007669"/>
    <property type="project" value="InterPro"/>
</dbReference>
<evidence type="ECO:0000313" key="10">
    <source>
        <dbReference type="EnsemblMetazoa" id="LLOJ003807-PA"/>
    </source>
</evidence>
<accession>A0A1B0CH95</accession>
<feature type="domain" description="Saposin B-type" evidence="8">
    <location>
        <begin position="181"/>
        <end position="260"/>
    </location>
</feature>
<evidence type="ECO:0000313" key="11">
    <source>
        <dbReference type="Proteomes" id="UP000092461"/>
    </source>
</evidence>
<dbReference type="InterPro" id="IPR007856">
    <property type="entry name" value="SapB_1"/>
</dbReference>
<dbReference type="GO" id="GO:0016020">
    <property type="term" value="C:membrane"/>
    <property type="evidence" value="ECO:0007669"/>
    <property type="project" value="GOC"/>
</dbReference>
<keyword evidence="2" id="KW-0964">Secreted</keyword>
<name>A0A1B0CH95_LUTLO</name>
<dbReference type="SUPFAM" id="SSF47862">
    <property type="entry name" value="Saposin"/>
    <property type="match status" value="8"/>
</dbReference>
<dbReference type="VEuPathDB" id="VectorBase:LLOJ003807"/>
<keyword evidence="6" id="KW-0325">Glycoprotein</keyword>
<keyword evidence="11" id="KW-1185">Reference proteome</keyword>
<dbReference type="EnsemblMetazoa" id="LLOJ003807-RA">
    <property type="protein sequence ID" value="LLOJ003807-PA"/>
    <property type="gene ID" value="LLOJ003807"/>
</dbReference>
<evidence type="ECO:0000256" key="4">
    <source>
        <dbReference type="ARBA" id="ARBA00022737"/>
    </source>
</evidence>
<dbReference type="Pfam" id="PF03489">
    <property type="entry name" value="SapB_2"/>
    <property type="match status" value="7"/>
</dbReference>
<comment type="subcellular location">
    <subcellularLocation>
        <location evidence="1">Secreted</location>
    </subcellularLocation>
</comment>
<feature type="domain" description="Saposin B-type" evidence="8">
    <location>
        <begin position="869"/>
        <end position="950"/>
    </location>
</feature>
<dbReference type="FunFam" id="1.10.225.10:FF:000002">
    <property type="entry name" value="prosaposin isoform X2"/>
    <property type="match status" value="2"/>
</dbReference>
<dbReference type="Pfam" id="PF05184">
    <property type="entry name" value="SapB_1"/>
    <property type="match status" value="7"/>
</dbReference>
<reference evidence="10" key="1">
    <citation type="submission" date="2020-05" db="UniProtKB">
        <authorList>
            <consortium name="EnsemblMetazoa"/>
        </authorList>
    </citation>
    <scope>IDENTIFICATION</scope>
    <source>
        <strain evidence="10">Jacobina</strain>
    </source>
</reference>
<dbReference type="PROSITE" id="PS50015">
    <property type="entry name" value="SAP_B"/>
    <property type="match status" value="8"/>
</dbReference>
<feature type="signal peptide" evidence="7">
    <location>
        <begin position="1"/>
        <end position="19"/>
    </location>
</feature>
<feature type="domain" description="Saposin A-type" evidence="9">
    <location>
        <begin position="978"/>
        <end position="1018"/>
    </location>
</feature>
<evidence type="ECO:0000259" key="9">
    <source>
        <dbReference type="PROSITE" id="PS51110"/>
    </source>
</evidence>
<dbReference type="InterPro" id="IPR051428">
    <property type="entry name" value="Sphingo_Act-Surfact_Prot"/>
</dbReference>
<dbReference type="PRINTS" id="PR01797">
    <property type="entry name" value="SAPOSIN"/>
</dbReference>
<dbReference type="InterPro" id="IPR003119">
    <property type="entry name" value="SAP_A"/>
</dbReference>
<dbReference type="InterPro" id="IPR008138">
    <property type="entry name" value="SapB_2"/>
</dbReference>
<evidence type="ECO:0000256" key="6">
    <source>
        <dbReference type="ARBA" id="ARBA00023180"/>
    </source>
</evidence>
<feature type="domain" description="Saposin B-type" evidence="8">
    <location>
        <begin position="539"/>
        <end position="620"/>
    </location>
</feature>
<feature type="domain" description="Saposin B-type" evidence="8">
    <location>
        <begin position="776"/>
        <end position="856"/>
    </location>
</feature>
<feature type="domain" description="Saposin B-type" evidence="8">
    <location>
        <begin position="282"/>
        <end position="362"/>
    </location>
</feature>
<dbReference type="InterPro" id="IPR008139">
    <property type="entry name" value="SaposinB_dom"/>
</dbReference>
<dbReference type="PANTHER" id="PTHR11480">
    <property type="entry name" value="SAPOSIN-RELATED"/>
    <property type="match status" value="1"/>
</dbReference>
<feature type="chain" id="PRO_5008405848" description="Saposin-related protein" evidence="7">
    <location>
        <begin position="20"/>
        <end position="1020"/>
    </location>
</feature>
<dbReference type="Gene3D" id="1.10.225.10">
    <property type="entry name" value="Saposin-like"/>
    <property type="match status" value="8"/>
</dbReference>
<dbReference type="AlphaFoldDB" id="A0A1B0CH95"/>
<keyword evidence="4" id="KW-0677">Repeat</keyword>
<feature type="domain" description="Saposin B-type" evidence="8">
    <location>
        <begin position="71"/>
        <end position="153"/>
    </location>
</feature>
<evidence type="ECO:0000256" key="7">
    <source>
        <dbReference type="SAM" id="SignalP"/>
    </source>
</evidence>
<dbReference type="Proteomes" id="UP000092461">
    <property type="component" value="Unassembled WGS sequence"/>
</dbReference>
<sequence length="1020" mass="114791">MALLRAVLCGFLVFGAVAASPIGQEKETVLDRRCATGPQFWCANIVTAKKCNAVTHCIQTVWEKQSVPEDRDSICKICLDMVQQARDQLESNETQSDLRDVFEGSCKLIPIKLVRKECIKMADDFVPELVEALASQMNPQMVCSVAGLCNNANIDKLLEMKQHSSEEVDELVPHVETENVDDFTCDRCNKIASEIARRFSNADRDTVLENMLLYCGKMGSFSDSCASVVLTYFNEIYDHMTENFNEKSICHISGVCAKNYHKHSEMVEIRPMANVGVVSVKDDIPCELCEQLVRHLRDVLIANTTEAEFKMVLEGFCKQMGGFSTECLSIVDQYYDQIYNSLVNELDEKGACFLIGICPKGVANVNEHSQIMPLLPALQAQEIHVTLKKIGPAPQKKLLGEGEPKLSNEEILNMQLPIDRLMGPPNSLYLIDNGKWCLLCEYVMHFLQDTISSPDNEEKIKTEVNKVCGRIPHTFEAECHNFVDVYGDAIVALLVQDIDPSMVSVPRIRFCPSRKEEDVEIFAPDNLEITVDISNTGADKPMCPLCLLAVKDLQEAIQSDKSKANIMKNLESLCSHLPQKLTPECKDFVDTYSSELVDMLINDFTAEQICVNLRLCKDTPVSPTVHNEDNDIFTNEIPDDTVNGQFVTDDFQPKRYETTPECLLCERVINEVEKKVVNKKSKEQIKHALEHACDKVKKLREKCLAYVEKHGDQIADLIMKDLAPKEICRILGYCLIHPDELTNSEPDLEIDEAISITVFAKPANSQKDIASPYPGDSNQCTLCQFIITQLEKDLINKKTEDEVKKAVETVCERLPKKVSQQCNQFVERYAEIIISILATAPPSEVCKRIGLCAPAKIELPPQYVESKKEVIECAICQSVVIEVEKLVSDPKFERNVEKMAYKVCSLLPSKYYEKCREMVEIYGQSMINLIVAKSEPIKVCEQIGMCFPGESPGYIQLYEGDISPREIEFAEEVTPKQRLVGANECTWGPSHWCANEENAKKCNMLAHCTEKYWKDGKPSA</sequence>
<keyword evidence="3 7" id="KW-0732">Signal</keyword>
<evidence type="ECO:0000256" key="2">
    <source>
        <dbReference type="ARBA" id="ARBA00022525"/>
    </source>
</evidence>
<dbReference type="SMART" id="SM00162">
    <property type="entry name" value="SAPA"/>
    <property type="match status" value="2"/>
</dbReference>
<evidence type="ECO:0000256" key="5">
    <source>
        <dbReference type="ARBA" id="ARBA00023157"/>
    </source>
</evidence>
<evidence type="ECO:0000259" key="8">
    <source>
        <dbReference type="PROSITE" id="PS50015"/>
    </source>
</evidence>